<geneLocation type="plasmid" evidence="1">
    <name>pRGRH0725</name>
</geneLocation>
<dbReference type="AlphaFoldDB" id="A0A0H5Q2P4"/>
<keyword evidence="1" id="KW-0614">Plasmid</keyword>
<proteinExistence type="predicted"/>
<sequence>MFPHVFVARAATRTTEASITKTRPPCQWQGGLFHTRTPGKPYGTRVFALCGGRFFLGVGGRNTERKGGCRSAPPCVPPLSLCRSDPGSFSPSGFRRRPRWGQLKPSGALPVGGDFIAQQETPVKGAAHGFAATPLTGISRCAFCESPTEQIAQRACSRHEPTR</sequence>
<reference evidence="1" key="1">
    <citation type="submission" date="2015-06" db="EMBL/GenBank/DDBJ databases">
        <authorList>
            <person name="Joergensen T."/>
        </authorList>
    </citation>
    <scope>NUCLEOTIDE SEQUENCE</scope>
    <source>
        <plasmid evidence="1">pRGRH0725</plasmid>
    </source>
</reference>
<dbReference type="EMBL" id="LN853340">
    <property type="protein sequence ID" value="CRY95689.1"/>
    <property type="molecule type" value="Genomic_DNA"/>
</dbReference>
<accession>A0A0H5Q2P4</accession>
<name>A0A0H5Q2P4_9ZZZZ</name>
<protein>
    <submittedName>
        <fullName evidence="1">Uncharacterized protein</fullName>
    </submittedName>
</protein>
<organism evidence="1">
    <name type="scientific">uncultured prokaryote</name>
    <dbReference type="NCBI Taxonomy" id="198431"/>
    <lineage>
        <taxon>unclassified sequences</taxon>
        <taxon>environmental samples</taxon>
    </lineage>
</organism>
<evidence type="ECO:0000313" key="1">
    <source>
        <dbReference type="EMBL" id="CRY95689.1"/>
    </source>
</evidence>
<reference evidence="1" key="2">
    <citation type="submission" date="2015-07" db="EMBL/GenBank/DDBJ databases">
        <title>Plasmids, circular viruses and viroids from rat gut.</title>
        <authorList>
            <person name="Jorgensen T.J."/>
            <person name="Hansen M.A."/>
            <person name="Xu Z."/>
            <person name="Tabak M.A."/>
            <person name="Sorensen S.J."/>
            <person name="Hansen L.H."/>
        </authorList>
    </citation>
    <scope>NUCLEOTIDE SEQUENCE</scope>
    <source>
        <plasmid evidence="1">pRGRH0725</plasmid>
    </source>
</reference>